<dbReference type="InParanoid" id="Q8ZUC7"/>
<protein>
    <submittedName>
        <fullName evidence="2">Uncharacterized protein</fullName>
    </submittedName>
</protein>
<evidence type="ECO:0000313" key="3">
    <source>
        <dbReference type="Proteomes" id="UP000002439"/>
    </source>
</evidence>
<name>Q8ZUC7_PYRAE</name>
<dbReference type="EMBL" id="AE009441">
    <property type="protein sequence ID" value="AAL64480.1"/>
    <property type="molecule type" value="Genomic_DNA"/>
</dbReference>
<dbReference type="KEGG" id="pai:PAE2848"/>
<evidence type="ECO:0000256" key="1">
    <source>
        <dbReference type="SAM" id="MobiDB-lite"/>
    </source>
</evidence>
<sequence>MEFVLANGTVVKRAVSEALIELPGYGERRSPAALGEDENFRRSDSGGLRARRRSLKKAEAY</sequence>
<proteinExistence type="predicted"/>
<dbReference type="HOGENOM" id="CLU_2911675_0_0_2"/>
<keyword evidence="3" id="KW-1185">Reference proteome</keyword>
<feature type="region of interest" description="Disordered" evidence="1">
    <location>
        <begin position="28"/>
        <end position="61"/>
    </location>
</feature>
<dbReference type="Proteomes" id="UP000002439">
    <property type="component" value="Chromosome"/>
</dbReference>
<reference evidence="2 3" key="1">
    <citation type="journal article" date="2002" name="Proc. Natl. Acad. Sci. U.S.A.">
        <title>Genome sequence of the hyperthermophilic crenarchaeon Pyrobaculum aerophilum.</title>
        <authorList>
            <person name="Fitz-Gibbon S.T."/>
            <person name="Ladner H."/>
            <person name="Kim U.J."/>
            <person name="Stetter K.O."/>
            <person name="Simon M.I."/>
            <person name="Miller J.H."/>
        </authorList>
    </citation>
    <scope>NUCLEOTIDE SEQUENCE [LARGE SCALE GENOMIC DNA]</scope>
    <source>
        <strain evidence="3">ATCC 51768 / DSM 7523 / JCM 9630 / CIP 104966 / NBRC 100827 / IM2</strain>
    </source>
</reference>
<dbReference type="EnsemblBacteria" id="AAL64480">
    <property type="protein sequence ID" value="AAL64480"/>
    <property type="gene ID" value="PAE2848"/>
</dbReference>
<dbReference type="AlphaFoldDB" id="Q8ZUC7"/>
<dbReference type="STRING" id="178306.PAE2848"/>
<dbReference type="PATRIC" id="fig|178306.9.peg.2124"/>
<accession>Q8ZUC7</accession>
<evidence type="ECO:0000313" key="2">
    <source>
        <dbReference type="EMBL" id="AAL64480.1"/>
    </source>
</evidence>
<gene>
    <name evidence="2" type="ordered locus">PAE2848</name>
</gene>
<dbReference type="eggNOG" id="arCOG03743">
    <property type="taxonomic scope" value="Archaea"/>
</dbReference>
<organism evidence="2 3">
    <name type="scientific">Pyrobaculum aerophilum (strain ATCC 51768 / DSM 7523 / JCM 9630 / CIP 104966 / NBRC 100827 / IM2)</name>
    <dbReference type="NCBI Taxonomy" id="178306"/>
    <lineage>
        <taxon>Archaea</taxon>
        <taxon>Thermoproteota</taxon>
        <taxon>Thermoprotei</taxon>
        <taxon>Thermoproteales</taxon>
        <taxon>Thermoproteaceae</taxon>
        <taxon>Pyrobaculum</taxon>
    </lineage>
</organism>